<name>A0AAJ4VI24_MAMSC</name>
<dbReference type="SUPFAM" id="SSF56059">
    <property type="entry name" value="Glutathione synthetase ATP-binding domain-like"/>
    <property type="match status" value="1"/>
</dbReference>
<organism evidence="3 4">
    <name type="scientific">Mammaliicoccus sciuri</name>
    <name type="common">Staphylococcus sciuri</name>
    <dbReference type="NCBI Taxonomy" id="1296"/>
    <lineage>
        <taxon>Bacteria</taxon>
        <taxon>Bacillati</taxon>
        <taxon>Bacillota</taxon>
        <taxon>Bacilli</taxon>
        <taxon>Bacillales</taxon>
        <taxon>Staphylococcaceae</taxon>
        <taxon>Mammaliicoccus</taxon>
    </lineage>
</organism>
<gene>
    <name evidence="3" type="ORF">CD117_06145</name>
</gene>
<dbReference type="InterPro" id="IPR011761">
    <property type="entry name" value="ATP-grasp"/>
</dbReference>
<feature type="domain" description="ATP-grasp" evidence="2">
    <location>
        <begin position="107"/>
        <end position="333"/>
    </location>
</feature>
<dbReference type="GO" id="GO:0016879">
    <property type="term" value="F:ligase activity, forming carbon-nitrogen bonds"/>
    <property type="evidence" value="ECO:0007669"/>
    <property type="project" value="TreeGrafter"/>
</dbReference>
<dbReference type="EMBL" id="RXWV01000030">
    <property type="protein sequence ID" value="RTX73229.1"/>
    <property type="molecule type" value="Genomic_DNA"/>
</dbReference>
<dbReference type="PROSITE" id="PS50975">
    <property type="entry name" value="ATP_GRASP"/>
    <property type="match status" value="1"/>
</dbReference>
<dbReference type="InterPro" id="IPR026838">
    <property type="entry name" value="YheC/D"/>
</dbReference>
<dbReference type="PANTHER" id="PTHR21621">
    <property type="entry name" value="RIBOSOMAL PROTEIN S6 MODIFICATION PROTEIN"/>
    <property type="match status" value="1"/>
</dbReference>
<sequence>MKVGLLREKHKKGVLGRTLTYISNFYNIDFFVFTYDDVDLENETIDGLFFEDGQWVKKRTEFPDIVDNVPMDKRKYPEIFKALKKKAIFTTPGLGSKSFIFNKMQESKRFEDLIIPTDEVASYDDLKNHLQKYKKIVLKPTLGSKGRNIFVLNQSDEKIDVLNDDKSWTIEIDELQTFYNENISEEKYVAQPFIKSQTIENNPFDIRLHVRKNQKGQWEKVEIYPRIGVGKNITSNVSQGGGVAMLTPFLEHNFEKNWKDIRIELNNLCKTIPLNFEKLYNFDIDALGIDIGIEPDGKIWLFEVNTFPGQHFFYARDSEVRVAYYRYLLDLKNKK</sequence>
<evidence type="ECO:0000256" key="1">
    <source>
        <dbReference type="PROSITE-ProRule" id="PRU00409"/>
    </source>
</evidence>
<dbReference type="Proteomes" id="UP000274792">
    <property type="component" value="Unassembled WGS sequence"/>
</dbReference>
<keyword evidence="1" id="KW-0547">Nucleotide-binding</keyword>
<dbReference type="GO" id="GO:0005737">
    <property type="term" value="C:cytoplasm"/>
    <property type="evidence" value="ECO:0007669"/>
    <property type="project" value="TreeGrafter"/>
</dbReference>
<keyword evidence="1" id="KW-0067">ATP-binding</keyword>
<protein>
    <recommendedName>
        <fullName evidence="2">ATP-grasp domain-containing protein</fullName>
    </recommendedName>
</protein>
<dbReference type="RefSeq" id="WP_126477138.1">
    <property type="nucleotide sequence ID" value="NZ_JBAFYD010000013.1"/>
</dbReference>
<dbReference type="PANTHER" id="PTHR21621:SF0">
    <property type="entry name" value="BETA-CITRYLGLUTAMATE SYNTHASE B-RELATED"/>
    <property type="match status" value="1"/>
</dbReference>
<reference evidence="3 4" key="1">
    <citation type="submission" date="2018-10" db="EMBL/GenBank/DDBJ databases">
        <title>A collection Staphylococci species genome sequencing.</title>
        <authorList>
            <person name="Cole K."/>
        </authorList>
    </citation>
    <scope>NUCLEOTIDE SEQUENCE [LARGE SCALE GENOMIC DNA]</scope>
    <source>
        <strain evidence="4">NCTC 12218</strain>
    </source>
</reference>
<dbReference type="Gene3D" id="3.30.1490.20">
    <property type="entry name" value="ATP-grasp fold, A domain"/>
    <property type="match status" value="1"/>
</dbReference>
<accession>A0AAJ4VI24</accession>
<dbReference type="Pfam" id="PF14398">
    <property type="entry name" value="ATPgrasp_YheCD"/>
    <property type="match status" value="1"/>
</dbReference>
<dbReference type="Gene3D" id="3.30.470.20">
    <property type="entry name" value="ATP-grasp fold, B domain"/>
    <property type="match status" value="1"/>
</dbReference>
<evidence type="ECO:0000259" key="2">
    <source>
        <dbReference type="PROSITE" id="PS50975"/>
    </source>
</evidence>
<comment type="caution">
    <text evidence="3">The sequence shown here is derived from an EMBL/GenBank/DDBJ whole genome shotgun (WGS) entry which is preliminary data.</text>
</comment>
<dbReference type="GO" id="GO:0005524">
    <property type="term" value="F:ATP binding"/>
    <property type="evidence" value="ECO:0007669"/>
    <property type="project" value="UniProtKB-UniRule"/>
</dbReference>
<proteinExistence type="predicted"/>
<dbReference type="GO" id="GO:0046872">
    <property type="term" value="F:metal ion binding"/>
    <property type="evidence" value="ECO:0007669"/>
    <property type="project" value="InterPro"/>
</dbReference>
<dbReference type="AlphaFoldDB" id="A0AAJ4VI24"/>
<dbReference type="InterPro" id="IPR013815">
    <property type="entry name" value="ATP_grasp_subdomain_1"/>
</dbReference>
<evidence type="ECO:0000313" key="4">
    <source>
        <dbReference type="Proteomes" id="UP000274792"/>
    </source>
</evidence>
<evidence type="ECO:0000313" key="3">
    <source>
        <dbReference type="EMBL" id="RTX73229.1"/>
    </source>
</evidence>